<name>W9R2H5_9ROSA</name>
<evidence type="ECO:0000256" key="4">
    <source>
        <dbReference type="ARBA" id="ARBA00023163"/>
    </source>
</evidence>
<feature type="region of interest" description="Disordered" evidence="7">
    <location>
        <begin position="22"/>
        <end position="101"/>
    </location>
</feature>
<evidence type="ECO:0000256" key="3">
    <source>
        <dbReference type="ARBA" id="ARBA00023125"/>
    </source>
</evidence>
<evidence type="ECO:0000256" key="1">
    <source>
        <dbReference type="ARBA" id="ARBA00004123"/>
    </source>
</evidence>
<dbReference type="Gene3D" id="3.30.1330.80">
    <property type="entry name" value="Hypothetical protein, similar to alpha- acetolactate decarboxylase, domain 2"/>
    <property type="match status" value="1"/>
</dbReference>
<dbReference type="PANTHER" id="PTHR31500:SF96">
    <property type="entry name" value="AT-HOOK MOTIF NUCLEAR-LOCALIZED PROTEIN 7"/>
    <property type="match status" value="1"/>
</dbReference>
<evidence type="ECO:0000256" key="8">
    <source>
        <dbReference type="SAM" id="Phobius"/>
    </source>
</evidence>
<keyword evidence="8" id="KW-0812">Transmembrane</keyword>
<evidence type="ECO:0000256" key="6">
    <source>
        <dbReference type="RuleBase" id="RU367031"/>
    </source>
</evidence>
<keyword evidence="8" id="KW-0472">Membrane</keyword>
<feature type="domain" description="PPC" evidence="9">
    <location>
        <begin position="125"/>
        <end position="266"/>
    </location>
</feature>
<comment type="domain">
    <text evidence="6">The PPC domain mediates interactions between AHL proteins.</text>
</comment>
<dbReference type="InterPro" id="IPR039605">
    <property type="entry name" value="AHL"/>
</dbReference>
<evidence type="ECO:0000259" key="9">
    <source>
        <dbReference type="PROSITE" id="PS51742"/>
    </source>
</evidence>
<comment type="subcellular location">
    <subcellularLocation>
        <location evidence="1 6">Nucleus</location>
    </subcellularLocation>
</comment>
<keyword evidence="5 6" id="KW-0539">Nucleus</keyword>
<feature type="compositionally biased region" description="Acidic residues" evidence="7">
    <location>
        <begin position="434"/>
        <end position="453"/>
    </location>
</feature>
<feature type="compositionally biased region" description="Low complexity" evidence="7">
    <location>
        <begin position="75"/>
        <end position="92"/>
    </location>
</feature>
<keyword evidence="2 6" id="KW-0805">Transcription regulation</keyword>
<evidence type="ECO:0000313" key="10">
    <source>
        <dbReference type="EMBL" id="EXB52656.1"/>
    </source>
</evidence>
<feature type="region of interest" description="Disordered" evidence="7">
    <location>
        <begin position="269"/>
        <end position="301"/>
    </location>
</feature>
<dbReference type="Pfam" id="PF03479">
    <property type="entry name" value="PCC"/>
    <property type="match status" value="1"/>
</dbReference>
<dbReference type="PROSITE" id="PS51742">
    <property type="entry name" value="PPC"/>
    <property type="match status" value="1"/>
</dbReference>
<dbReference type="EMBL" id="KE344072">
    <property type="protein sequence ID" value="EXB52656.1"/>
    <property type="molecule type" value="Genomic_DNA"/>
</dbReference>
<sequence>MDSREGISSGVTVIGAEAPSAYHVAPRMENPGQPAGGDPITPSPVSAGLAANTGKKKRGRPRKYGPDGTVTMALSPMPISSSAPPSGEFSSGKRGKARSSGFEYKQHKKVGLDHFSGEWNSCSLGTNFMPHIITVNAGEDVTMKVISFSQQGPRAICILSANGLISNVTLRQHDSSGGTLTYEGRFEILSLSGSFMPTETQGTRSRQGGMSVSLASPDGRVVGGGVAGLLVAASPVQVVVGSFLPSNQQEPKPKKLRTEHMTVTPGISMVPPVAEKDQDGMSHGHGHQNSSAPRPNLASSAPFQRENWPAMNSMHDSRNSATDINISLPGVYKHQNNLFLSTYEFIVVVKSSRVVAFFIFNAIVIAIFFGSFKPFRDYDHYSYIPVSTRANYQADHDHHRDVKEEANGHDYDDDGDDFSSDDDILYIGNISDLGYDEDNDDDDDSSDEDYGYDDQEKCIDLQRRSEEFIAKNNKRWIEELRSERLLCIAAATEILTSSSS</sequence>
<dbReference type="AlphaFoldDB" id="W9R2H5"/>
<keyword evidence="11" id="KW-1185">Reference proteome</keyword>
<dbReference type="STRING" id="981085.W9R2H5"/>
<dbReference type="GO" id="GO:0003680">
    <property type="term" value="F:minor groove of adenine-thymine-rich DNA binding"/>
    <property type="evidence" value="ECO:0007669"/>
    <property type="project" value="UniProtKB-UniRule"/>
</dbReference>
<keyword evidence="8" id="KW-1133">Transmembrane helix</keyword>
<dbReference type="eggNOG" id="ENOG502QT7J">
    <property type="taxonomic scope" value="Eukaryota"/>
</dbReference>
<feature type="region of interest" description="Disordered" evidence="7">
    <location>
        <begin position="431"/>
        <end position="453"/>
    </location>
</feature>
<evidence type="ECO:0000313" key="11">
    <source>
        <dbReference type="Proteomes" id="UP000030645"/>
    </source>
</evidence>
<organism evidence="10 11">
    <name type="scientific">Morus notabilis</name>
    <dbReference type="NCBI Taxonomy" id="981085"/>
    <lineage>
        <taxon>Eukaryota</taxon>
        <taxon>Viridiplantae</taxon>
        <taxon>Streptophyta</taxon>
        <taxon>Embryophyta</taxon>
        <taxon>Tracheophyta</taxon>
        <taxon>Spermatophyta</taxon>
        <taxon>Magnoliopsida</taxon>
        <taxon>eudicotyledons</taxon>
        <taxon>Gunneridae</taxon>
        <taxon>Pentapetalae</taxon>
        <taxon>rosids</taxon>
        <taxon>fabids</taxon>
        <taxon>Rosales</taxon>
        <taxon>Moraceae</taxon>
        <taxon>Moreae</taxon>
        <taxon>Morus</taxon>
    </lineage>
</organism>
<proteinExistence type="predicted"/>
<accession>W9R2H5</accession>
<feature type="compositionally biased region" description="Basic residues" evidence="7">
    <location>
        <begin position="54"/>
        <end position="63"/>
    </location>
</feature>
<gene>
    <name evidence="10" type="ORF">L484_022433</name>
</gene>
<keyword evidence="3 6" id="KW-0238">DNA-binding</keyword>
<evidence type="ECO:0000256" key="7">
    <source>
        <dbReference type="SAM" id="MobiDB-lite"/>
    </source>
</evidence>
<evidence type="ECO:0000256" key="2">
    <source>
        <dbReference type="ARBA" id="ARBA00023015"/>
    </source>
</evidence>
<keyword evidence="4 6" id="KW-0804">Transcription</keyword>
<protein>
    <recommendedName>
        <fullName evidence="6">AT-hook motif nuclear-localized protein</fullName>
    </recommendedName>
</protein>
<comment type="function">
    <text evidence="6">Transcription factor that specifically binds AT-rich DNA sequences related to the nuclear matrix attachment regions (MARs).</text>
</comment>
<dbReference type="FunFam" id="3.30.1330.80:FF:000003">
    <property type="entry name" value="AT-hook motif nuclear-localized protein 1-like"/>
    <property type="match status" value="1"/>
</dbReference>
<dbReference type="GO" id="GO:0005634">
    <property type="term" value="C:nucleus"/>
    <property type="evidence" value="ECO:0007669"/>
    <property type="project" value="UniProtKB-SubCell"/>
</dbReference>
<dbReference type="InterPro" id="IPR005175">
    <property type="entry name" value="PPC_dom"/>
</dbReference>
<dbReference type="SUPFAM" id="SSF117856">
    <property type="entry name" value="AF0104/ALDC/Ptd012-like"/>
    <property type="match status" value="1"/>
</dbReference>
<dbReference type="CDD" id="cd11378">
    <property type="entry name" value="DUF296"/>
    <property type="match status" value="1"/>
</dbReference>
<dbReference type="Proteomes" id="UP000030645">
    <property type="component" value="Unassembled WGS sequence"/>
</dbReference>
<feature type="transmembrane region" description="Helical" evidence="8">
    <location>
        <begin position="354"/>
        <end position="372"/>
    </location>
</feature>
<reference evidence="11" key="1">
    <citation type="submission" date="2013-01" db="EMBL/GenBank/DDBJ databases">
        <title>Draft Genome Sequence of a Mulberry Tree, Morus notabilis C.K. Schneid.</title>
        <authorList>
            <person name="He N."/>
            <person name="Zhao S."/>
        </authorList>
    </citation>
    <scope>NUCLEOTIDE SEQUENCE</scope>
</reference>
<dbReference type="PANTHER" id="PTHR31500">
    <property type="entry name" value="AT-HOOK MOTIF NUCLEAR-LOCALIZED PROTEIN 9"/>
    <property type="match status" value="1"/>
</dbReference>
<evidence type="ECO:0000256" key="5">
    <source>
        <dbReference type="ARBA" id="ARBA00023242"/>
    </source>
</evidence>
<feature type="compositionally biased region" description="Polar residues" evidence="7">
    <location>
        <begin position="287"/>
        <end position="301"/>
    </location>
</feature>